<evidence type="ECO:0000259" key="5">
    <source>
        <dbReference type="PROSITE" id="PS50865"/>
    </source>
</evidence>
<dbReference type="Gene3D" id="6.10.140.2220">
    <property type="match status" value="1"/>
</dbReference>
<evidence type="ECO:0000256" key="2">
    <source>
        <dbReference type="ARBA" id="ARBA00022771"/>
    </source>
</evidence>
<dbReference type="PROSITE" id="PS50865">
    <property type="entry name" value="ZF_MYND_2"/>
    <property type="match status" value="1"/>
</dbReference>
<accession>A0AAW0G447</accession>
<evidence type="ECO:0000256" key="4">
    <source>
        <dbReference type="PROSITE-ProRule" id="PRU00134"/>
    </source>
</evidence>
<sequence>MSEDPQVFVLTAVVYGSAPGDSADTRNFGPPRHVEAEFQAHIPDVEFNKGPDGLTAWGTMYTHSLYIDLKHSHDWRCAYCDKQARESLPAFMSWMHLKPPRMNIYVHLICDGDSPCGEQAREATEMMGPPVMPRLPKFGQVYPQAASCAKCQSDDSAQKDQMRCSGCKLTRYCGANCQREDWKRHKKVCKATKEVKWTWV</sequence>
<organism evidence="6 7">
    <name type="scientific">Cerrena zonata</name>
    <dbReference type="NCBI Taxonomy" id="2478898"/>
    <lineage>
        <taxon>Eukaryota</taxon>
        <taxon>Fungi</taxon>
        <taxon>Dikarya</taxon>
        <taxon>Basidiomycota</taxon>
        <taxon>Agaricomycotina</taxon>
        <taxon>Agaricomycetes</taxon>
        <taxon>Polyporales</taxon>
        <taxon>Cerrenaceae</taxon>
        <taxon>Cerrena</taxon>
    </lineage>
</organism>
<dbReference type="EMBL" id="JASBNA010000011">
    <property type="protein sequence ID" value="KAK7688275.1"/>
    <property type="molecule type" value="Genomic_DNA"/>
</dbReference>
<evidence type="ECO:0000256" key="3">
    <source>
        <dbReference type="ARBA" id="ARBA00022833"/>
    </source>
</evidence>
<evidence type="ECO:0000313" key="6">
    <source>
        <dbReference type="EMBL" id="KAK7688275.1"/>
    </source>
</evidence>
<evidence type="ECO:0000313" key="7">
    <source>
        <dbReference type="Proteomes" id="UP001385951"/>
    </source>
</evidence>
<name>A0AAW0G447_9APHY</name>
<gene>
    <name evidence="6" type="ORF">QCA50_008645</name>
</gene>
<dbReference type="InterPro" id="IPR002893">
    <property type="entry name" value="Znf_MYND"/>
</dbReference>
<proteinExistence type="predicted"/>
<keyword evidence="3" id="KW-0862">Zinc</keyword>
<keyword evidence="2 4" id="KW-0863">Zinc-finger</keyword>
<feature type="domain" description="MYND-type" evidence="5">
    <location>
        <begin position="148"/>
        <end position="189"/>
    </location>
</feature>
<dbReference type="SUPFAM" id="SSF144232">
    <property type="entry name" value="HIT/MYND zinc finger-like"/>
    <property type="match status" value="1"/>
</dbReference>
<keyword evidence="7" id="KW-1185">Reference proteome</keyword>
<dbReference type="Proteomes" id="UP001385951">
    <property type="component" value="Unassembled WGS sequence"/>
</dbReference>
<keyword evidence="1" id="KW-0479">Metal-binding</keyword>
<dbReference type="Pfam" id="PF01753">
    <property type="entry name" value="zf-MYND"/>
    <property type="match status" value="1"/>
</dbReference>
<dbReference type="PROSITE" id="PS01360">
    <property type="entry name" value="ZF_MYND_1"/>
    <property type="match status" value="1"/>
</dbReference>
<dbReference type="GO" id="GO:0008270">
    <property type="term" value="F:zinc ion binding"/>
    <property type="evidence" value="ECO:0007669"/>
    <property type="project" value="UniProtKB-KW"/>
</dbReference>
<protein>
    <recommendedName>
        <fullName evidence="5">MYND-type domain-containing protein</fullName>
    </recommendedName>
</protein>
<reference evidence="6 7" key="1">
    <citation type="submission" date="2022-09" db="EMBL/GenBank/DDBJ databases">
        <authorList>
            <person name="Palmer J.M."/>
        </authorList>
    </citation>
    <scope>NUCLEOTIDE SEQUENCE [LARGE SCALE GENOMIC DNA]</scope>
    <source>
        <strain evidence="6 7">DSM 7382</strain>
    </source>
</reference>
<comment type="caution">
    <text evidence="6">The sequence shown here is derived from an EMBL/GenBank/DDBJ whole genome shotgun (WGS) entry which is preliminary data.</text>
</comment>
<dbReference type="AlphaFoldDB" id="A0AAW0G447"/>
<evidence type="ECO:0000256" key="1">
    <source>
        <dbReference type="ARBA" id="ARBA00022723"/>
    </source>
</evidence>